<evidence type="ECO:0000259" key="8">
    <source>
        <dbReference type="PROSITE" id="PS50110"/>
    </source>
</evidence>
<sequence>MCNVMLVDDESIELEALKKIINKLDIKMNIVAALENAKKAIEIDKEVNSDIIIIDNEMPGINGVEASKIIKENNKDKIIILLIEYYNFNNKVVDLNIDDYILKPISLENLYNMLNKHIINLATNENKLKEKELLILSKIIFNEEKDIKYLLQNLLYGYELLCNRDINIYKDKCTSLLNRMINIFIKMRDKNKAYTNLNIYNDKLYTINNISKINIVMNEFLEFMSQDNHDDIIRERLIGSKEINTVLNPVLTYISEKYNEKITLESVSKACNLSVFYLSKLFKKNTGMNFSDYINLYKIEKAKQLLDNTDMYIIDISISLGYDESGYFSKVFKKAVGITPSVYRNSN</sequence>
<feature type="domain" description="Response regulatory" evidence="8">
    <location>
        <begin position="3"/>
        <end position="118"/>
    </location>
</feature>
<accession>A0A1S9N0M1</accession>
<dbReference type="InterPro" id="IPR009057">
    <property type="entry name" value="Homeodomain-like_sf"/>
</dbReference>
<dbReference type="SUPFAM" id="SSF46689">
    <property type="entry name" value="Homeodomain-like"/>
    <property type="match status" value="2"/>
</dbReference>
<evidence type="ECO:0000313" key="9">
    <source>
        <dbReference type="EMBL" id="OOP71094.1"/>
    </source>
</evidence>
<dbReference type="Pfam" id="PF12833">
    <property type="entry name" value="HTH_18"/>
    <property type="match status" value="1"/>
</dbReference>
<dbReference type="Gene3D" id="1.10.10.60">
    <property type="entry name" value="Homeodomain-like"/>
    <property type="match status" value="2"/>
</dbReference>
<dbReference type="Gene3D" id="3.40.50.2300">
    <property type="match status" value="1"/>
</dbReference>
<dbReference type="InterPro" id="IPR011006">
    <property type="entry name" value="CheY-like_superfamily"/>
</dbReference>
<comment type="caution">
    <text evidence="9">The sequence shown here is derived from an EMBL/GenBank/DDBJ whole genome shotgun (WGS) entry which is preliminary data.</text>
</comment>
<evidence type="ECO:0000256" key="1">
    <source>
        <dbReference type="ARBA" id="ARBA00018672"/>
    </source>
</evidence>
<evidence type="ECO:0000313" key="10">
    <source>
        <dbReference type="Proteomes" id="UP000190959"/>
    </source>
</evidence>
<dbReference type="PROSITE" id="PS50110">
    <property type="entry name" value="RESPONSE_REGULATORY"/>
    <property type="match status" value="1"/>
</dbReference>
<keyword evidence="4" id="KW-0804">Transcription</keyword>
<evidence type="ECO:0000256" key="5">
    <source>
        <dbReference type="ARBA" id="ARBA00024867"/>
    </source>
</evidence>
<dbReference type="InterPro" id="IPR018062">
    <property type="entry name" value="HTH_AraC-typ_CS"/>
</dbReference>
<dbReference type="GO" id="GO:0003700">
    <property type="term" value="F:DNA-binding transcription factor activity"/>
    <property type="evidence" value="ECO:0007669"/>
    <property type="project" value="InterPro"/>
</dbReference>
<dbReference type="Proteomes" id="UP000190959">
    <property type="component" value="Unassembled WGS sequence"/>
</dbReference>
<reference evidence="9 10" key="1">
    <citation type="submission" date="2017-02" db="EMBL/GenBank/DDBJ databases">
        <title>Genome sequence of Clostridium beijerinckii Br21.</title>
        <authorList>
            <person name="Fonseca B.C."/>
            <person name="Guazzaroni M.E."/>
            <person name="Riano-Pachon D.M."/>
            <person name="Reginatto V."/>
        </authorList>
    </citation>
    <scope>NUCLEOTIDE SEQUENCE [LARGE SCALE GENOMIC DNA]</scope>
    <source>
        <strain evidence="9 10">Br21</strain>
    </source>
</reference>
<keyword evidence="3 9" id="KW-0238">DNA-binding</keyword>
<dbReference type="RefSeq" id="WP_078117181.1">
    <property type="nucleotide sequence ID" value="NZ_JAEVFY010000023.1"/>
</dbReference>
<organism evidence="9 10">
    <name type="scientific">Clostridium beijerinckii</name>
    <name type="common">Clostridium MP</name>
    <dbReference type="NCBI Taxonomy" id="1520"/>
    <lineage>
        <taxon>Bacteria</taxon>
        <taxon>Bacillati</taxon>
        <taxon>Bacillota</taxon>
        <taxon>Clostridia</taxon>
        <taxon>Eubacteriales</taxon>
        <taxon>Clostridiaceae</taxon>
        <taxon>Clostridium</taxon>
    </lineage>
</organism>
<feature type="modified residue" description="4-aspartylphosphate" evidence="6">
    <location>
        <position position="55"/>
    </location>
</feature>
<dbReference type="PRINTS" id="PR00032">
    <property type="entry name" value="HTHARAC"/>
</dbReference>
<name>A0A1S9N0M1_CLOBE</name>
<evidence type="ECO:0000256" key="4">
    <source>
        <dbReference type="ARBA" id="ARBA00023163"/>
    </source>
</evidence>
<keyword evidence="2" id="KW-0805">Transcription regulation</keyword>
<evidence type="ECO:0000256" key="3">
    <source>
        <dbReference type="ARBA" id="ARBA00023125"/>
    </source>
</evidence>
<dbReference type="InterPro" id="IPR018060">
    <property type="entry name" value="HTH_AraC"/>
</dbReference>
<dbReference type="SUPFAM" id="SSF52172">
    <property type="entry name" value="CheY-like"/>
    <property type="match status" value="1"/>
</dbReference>
<dbReference type="Pfam" id="PF00072">
    <property type="entry name" value="Response_reg"/>
    <property type="match status" value="1"/>
</dbReference>
<proteinExistence type="predicted"/>
<evidence type="ECO:0000259" key="7">
    <source>
        <dbReference type="PROSITE" id="PS01124"/>
    </source>
</evidence>
<dbReference type="SMART" id="SM00448">
    <property type="entry name" value="REC"/>
    <property type="match status" value="1"/>
</dbReference>
<dbReference type="PANTHER" id="PTHR43280">
    <property type="entry name" value="ARAC-FAMILY TRANSCRIPTIONAL REGULATOR"/>
    <property type="match status" value="1"/>
</dbReference>
<dbReference type="PANTHER" id="PTHR43280:SF28">
    <property type="entry name" value="HTH-TYPE TRANSCRIPTIONAL ACTIVATOR RHAS"/>
    <property type="match status" value="1"/>
</dbReference>
<dbReference type="PROSITE" id="PS00041">
    <property type="entry name" value="HTH_ARAC_FAMILY_1"/>
    <property type="match status" value="1"/>
</dbReference>
<comment type="function">
    <text evidence="5">May play the central regulatory role in sporulation. It may be an element of the effector pathway responsible for the activation of sporulation genes in response to nutritional stress. Spo0A may act in concert with spo0H (a sigma factor) to control the expression of some genes that are critical to the sporulation process.</text>
</comment>
<dbReference type="InterPro" id="IPR001789">
    <property type="entry name" value="Sig_transdc_resp-reg_receiver"/>
</dbReference>
<evidence type="ECO:0000256" key="6">
    <source>
        <dbReference type="PROSITE-ProRule" id="PRU00169"/>
    </source>
</evidence>
<evidence type="ECO:0000256" key="2">
    <source>
        <dbReference type="ARBA" id="ARBA00023015"/>
    </source>
</evidence>
<dbReference type="SMART" id="SM00342">
    <property type="entry name" value="HTH_ARAC"/>
    <property type="match status" value="1"/>
</dbReference>
<dbReference type="GO" id="GO:0000160">
    <property type="term" value="P:phosphorelay signal transduction system"/>
    <property type="evidence" value="ECO:0007669"/>
    <property type="project" value="InterPro"/>
</dbReference>
<dbReference type="PROSITE" id="PS01124">
    <property type="entry name" value="HTH_ARAC_FAMILY_2"/>
    <property type="match status" value="1"/>
</dbReference>
<dbReference type="EMBL" id="MWMH01000010">
    <property type="protein sequence ID" value="OOP71094.1"/>
    <property type="molecule type" value="Genomic_DNA"/>
</dbReference>
<dbReference type="InterPro" id="IPR020449">
    <property type="entry name" value="Tscrpt_reg_AraC-type_HTH"/>
</dbReference>
<dbReference type="GO" id="GO:0043565">
    <property type="term" value="F:sequence-specific DNA binding"/>
    <property type="evidence" value="ECO:0007669"/>
    <property type="project" value="InterPro"/>
</dbReference>
<gene>
    <name evidence="9" type="ORF">CBEIBR21_22755</name>
</gene>
<keyword evidence="6" id="KW-0597">Phosphoprotein</keyword>
<dbReference type="AlphaFoldDB" id="A0A1S9N0M1"/>
<protein>
    <recommendedName>
        <fullName evidence="1">Stage 0 sporulation protein A homolog</fullName>
    </recommendedName>
</protein>
<feature type="domain" description="HTH araC/xylS-type" evidence="7">
    <location>
        <begin position="248"/>
        <end position="346"/>
    </location>
</feature>